<name>A0ABQ0ARY8_9RHOB</name>
<evidence type="ECO:0000313" key="2">
    <source>
        <dbReference type="Proteomes" id="UP001441944"/>
    </source>
</evidence>
<dbReference type="Proteomes" id="UP001441944">
    <property type="component" value="Unassembled WGS sequence"/>
</dbReference>
<organism evidence="1 2">
    <name type="scientific">Pseudophaeobacter arcticus</name>
    <dbReference type="NCBI Taxonomy" id="385492"/>
    <lineage>
        <taxon>Bacteria</taxon>
        <taxon>Pseudomonadati</taxon>
        <taxon>Pseudomonadota</taxon>
        <taxon>Alphaproteobacteria</taxon>
        <taxon>Rhodobacterales</taxon>
        <taxon>Paracoccaceae</taxon>
        <taxon>Pseudophaeobacter</taxon>
    </lineage>
</organism>
<gene>
    <name evidence="1" type="ORF">NBRC116598_40860</name>
</gene>
<proteinExistence type="predicted"/>
<reference evidence="1 2" key="1">
    <citation type="submission" date="2024-04" db="EMBL/GenBank/DDBJ databases">
        <title>Draft genome sequence of Pseudophaeobacter arcticus NBRC 116598.</title>
        <authorList>
            <person name="Miyakawa T."/>
            <person name="Kusuya Y."/>
            <person name="Miura T."/>
        </authorList>
    </citation>
    <scope>NUCLEOTIDE SEQUENCE [LARGE SCALE GENOMIC DNA]</scope>
    <source>
        <strain evidence="1 2">SU-CL00105</strain>
    </source>
</reference>
<protein>
    <submittedName>
        <fullName evidence="1">Uncharacterized protein</fullName>
    </submittedName>
</protein>
<comment type="caution">
    <text evidence="1">The sequence shown here is derived from an EMBL/GenBank/DDBJ whole genome shotgun (WGS) entry which is preliminary data.</text>
</comment>
<keyword evidence="2" id="KW-1185">Reference proteome</keyword>
<evidence type="ECO:0000313" key="1">
    <source>
        <dbReference type="EMBL" id="GAA6198641.1"/>
    </source>
</evidence>
<dbReference type="EMBL" id="BAABWU010000026">
    <property type="protein sequence ID" value="GAA6198641.1"/>
    <property type="molecule type" value="Genomic_DNA"/>
</dbReference>
<accession>A0ABQ0ARY8</accession>
<sequence>MNDRLAIVKGSNAGEAIANRLNITESFCQQLNEPLHAEKLLKFSLNKAGVDARHFNQRAIRVRANGRRAKEFFGDSLFSHIMGNINFRINLLKDTMEMGLPQVTSKK</sequence>